<name>A0AAE0ZVB9_9GAST</name>
<accession>A0AAE0ZVB9</accession>
<comment type="caution">
    <text evidence="2">The sequence shown here is derived from an EMBL/GenBank/DDBJ whole genome shotgun (WGS) entry which is preliminary data.</text>
</comment>
<dbReference type="AlphaFoldDB" id="A0AAE0ZVB9"/>
<protein>
    <submittedName>
        <fullName evidence="2">Uncharacterized protein</fullName>
    </submittedName>
</protein>
<keyword evidence="3" id="KW-1185">Reference proteome</keyword>
<gene>
    <name evidence="2" type="ORF">RRG08_009661</name>
</gene>
<organism evidence="2 3">
    <name type="scientific">Elysia crispata</name>
    <name type="common">lettuce slug</name>
    <dbReference type="NCBI Taxonomy" id="231223"/>
    <lineage>
        <taxon>Eukaryota</taxon>
        <taxon>Metazoa</taxon>
        <taxon>Spiralia</taxon>
        <taxon>Lophotrochozoa</taxon>
        <taxon>Mollusca</taxon>
        <taxon>Gastropoda</taxon>
        <taxon>Heterobranchia</taxon>
        <taxon>Euthyneura</taxon>
        <taxon>Panpulmonata</taxon>
        <taxon>Sacoglossa</taxon>
        <taxon>Placobranchoidea</taxon>
        <taxon>Plakobranchidae</taxon>
        <taxon>Elysia</taxon>
    </lineage>
</organism>
<sequence>MVEAHTRSPPVPHEGSSAPREETFWMEEERSYGYCVCKFWMEEERSYGYCVCKFWMEEERSYGYCVCKFWMEEERSYGYCVYLEEKNSSQSNQKFFAFLDNSATRVRERTQRSATEDMSDVAFTMAIGQQLAVGQTNLDSMTPNMIRSHELYRRHLGNLMPGSGGLQAQREAGQLAQLPCLCYSTGRIFRETSLLGYVDTRSWADAQLMVSAAGKDEEKDGCLMEILKGVLSGKHERAEVIDLKTVENSGPNRSMQLFLARAAPFELSKEKEFHHRELLVRMSGWGTDSQTSLALPWNLILVGPSGGSNVNIRDLIYTVSYLQNLVPLETSYRGWRFHDQGVRARSRSGREHPCLASSLHPPGSCVIRFPQAAGHIVFLCLAYTGFSVGSFQDLGPSVFMIFLAVPTSD</sequence>
<evidence type="ECO:0000313" key="2">
    <source>
        <dbReference type="EMBL" id="KAK3776224.1"/>
    </source>
</evidence>
<dbReference type="EMBL" id="JAWDGP010003238">
    <property type="protein sequence ID" value="KAK3776224.1"/>
    <property type="molecule type" value="Genomic_DNA"/>
</dbReference>
<reference evidence="2" key="1">
    <citation type="journal article" date="2023" name="G3 (Bethesda)">
        <title>A reference genome for the long-term kleptoplast-retaining sea slug Elysia crispata morphotype clarki.</title>
        <authorList>
            <person name="Eastman K.E."/>
            <person name="Pendleton A.L."/>
            <person name="Shaikh M.A."/>
            <person name="Suttiyut T."/>
            <person name="Ogas R."/>
            <person name="Tomko P."/>
            <person name="Gavelis G."/>
            <person name="Widhalm J.R."/>
            <person name="Wisecaver J.H."/>
        </authorList>
    </citation>
    <scope>NUCLEOTIDE SEQUENCE</scope>
    <source>
        <strain evidence="2">ECLA1</strain>
    </source>
</reference>
<proteinExistence type="predicted"/>
<dbReference type="Proteomes" id="UP001283361">
    <property type="component" value="Unassembled WGS sequence"/>
</dbReference>
<feature type="region of interest" description="Disordered" evidence="1">
    <location>
        <begin position="1"/>
        <end position="20"/>
    </location>
</feature>
<evidence type="ECO:0000313" key="3">
    <source>
        <dbReference type="Proteomes" id="UP001283361"/>
    </source>
</evidence>
<evidence type="ECO:0000256" key="1">
    <source>
        <dbReference type="SAM" id="MobiDB-lite"/>
    </source>
</evidence>